<protein>
    <submittedName>
        <fullName evidence="1">Uncharacterized protein</fullName>
    </submittedName>
</protein>
<sequence>MRRLVEDLMWRDFERTETTRRDLYTEADAILNRAYEVRGGDMEEEQGLAHIERSPPRSAGHHHRHHHHQPLYDEDGVFGDGVGEEEEGRRRQAPRGQKREREYDITEDVDEDGQQVYTMHTNKRPRPAAARAPTLRGEEKV</sequence>
<accession>A0ACC2HT60</accession>
<organism evidence="1 2">
    <name type="scientific">Nemania bipapillata</name>
    <dbReference type="NCBI Taxonomy" id="110536"/>
    <lineage>
        <taxon>Eukaryota</taxon>
        <taxon>Fungi</taxon>
        <taxon>Dikarya</taxon>
        <taxon>Ascomycota</taxon>
        <taxon>Pezizomycotina</taxon>
        <taxon>Sordariomycetes</taxon>
        <taxon>Xylariomycetidae</taxon>
        <taxon>Xylariales</taxon>
        <taxon>Xylariaceae</taxon>
        <taxon>Nemania</taxon>
    </lineage>
</organism>
<keyword evidence="2" id="KW-1185">Reference proteome</keyword>
<dbReference type="Proteomes" id="UP001153334">
    <property type="component" value="Unassembled WGS sequence"/>
</dbReference>
<evidence type="ECO:0000313" key="2">
    <source>
        <dbReference type="Proteomes" id="UP001153334"/>
    </source>
</evidence>
<gene>
    <name evidence="1" type="ORF">ONZ43_g7204</name>
</gene>
<dbReference type="EMBL" id="JAPESX010002988">
    <property type="protein sequence ID" value="KAJ8106013.1"/>
    <property type="molecule type" value="Genomic_DNA"/>
</dbReference>
<evidence type="ECO:0000313" key="1">
    <source>
        <dbReference type="EMBL" id="KAJ8106013.1"/>
    </source>
</evidence>
<proteinExistence type="predicted"/>
<name>A0ACC2HT60_9PEZI</name>
<comment type="caution">
    <text evidence="1">The sequence shown here is derived from an EMBL/GenBank/DDBJ whole genome shotgun (WGS) entry which is preliminary data.</text>
</comment>
<reference evidence="1" key="1">
    <citation type="submission" date="2022-11" db="EMBL/GenBank/DDBJ databases">
        <title>Genome Sequence of Nemania bipapillata.</title>
        <authorList>
            <person name="Buettner E."/>
        </authorList>
    </citation>
    <scope>NUCLEOTIDE SEQUENCE</scope>
    <source>
        <strain evidence="1">CP14</strain>
    </source>
</reference>